<reference evidence="2" key="1">
    <citation type="journal article" date="2018" name="Front. Microbiol.">
        <title>Genome-Based Analysis Reveals the Taxonomy and Diversity of the Family Idiomarinaceae.</title>
        <authorList>
            <person name="Liu Y."/>
            <person name="Lai Q."/>
            <person name="Shao Z."/>
        </authorList>
    </citation>
    <scope>NUCLEOTIDE SEQUENCE [LARGE SCALE GENOMIC DNA]</scope>
    <source>
        <strain evidence="2">c121</strain>
    </source>
</reference>
<name>A0A432Z2W2_9GAMM</name>
<proteinExistence type="predicted"/>
<dbReference type="Proteomes" id="UP000287022">
    <property type="component" value="Unassembled WGS sequence"/>
</dbReference>
<dbReference type="STRING" id="1122124.GCA_000423165_01852"/>
<dbReference type="RefSeq" id="WP_051206906.1">
    <property type="nucleotide sequence ID" value="NZ_PIQE01000003.1"/>
</dbReference>
<dbReference type="EMBL" id="PIQE01000003">
    <property type="protein sequence ID" value="RUO72189.1"/>
    <property type="molecule type" value="Genomic_DNA"/>
</dbReference>
<dbReference type="AlphaFoldDB" id="A0A432Z2W2"/>
<evidence type="ECO:0000313" key="1">
    <source>
        <dbReference type="EMBL" id="RUO72189.1"/>
    </source>
</evidence>
<comment type="caution">
    <text evidence="1">The sequence shown here is derived from an EMBL/GenBank/DDBJ whole genome shotgun (WGS) entry which is preliminary data.</text>
</comment>
<sequence length="346" mass="39980">MGKILYKYLGLDGRNPRTTFLNDGLFRITQPRFLNDKHSESRLKPYFNEFSPADLDWARRQHAKFQVLAGYVPSDEDLIRFHLEPMSKRYIDAFPHMLSMLDEQVNFDSVDDYDYHEHEKLVEKVNDLLVNTLSCFIGVLSLTAEDSNREMWGRYGAEGRGIVVGFDRDSDFFKQYPAKPVSYDPTERGSITYYKGTIRVLGYPAKDFSSLFGGPTGSFFKDYRPFETLFKGLFLAKEEYWSYEEETRLVIPLFESDVQSGDDIDFEIPKEILEQAGAGLAQHHKEVCLKKIPFETIQSLTLGYEMTQAEKQAVKDKVESTVALRHIELFETKVDIYGQIKKSPVN</sequence>
<protein>
    <submittedName>
        <fullName evidence="1">DUF2971 domain-containing protein</fullName>
    </submittedName>
</protein>
<keyword evidence="2" id="KW-1185">Reference proteome</keyword>
<accession>A0A432Z2W2</accession>
<organism evidence="1 2">
    <name type="scientific">Pseudidiomarina sediminum</name>
    <dbReference type="NCBI Taxonomy" id="431675"/>
    <lineage>
        <taxon>Bacteria</taxon>
        <taxon>Pseudomonadati</taxon>
        <taxon>Pseudomonadota</taxon>
        <taxon>Gammaproteobacteria</taxon>
        <taxon>Alteromonadales</taxon>
        <taxon>Idiomarinaceae</taxon>
        <taxon>Pseudidiomarina</taxon>
    </lineage>
</organism>
<evidence type="ECO:0000313" key="2">
    <source>
        <dbReference type="Proteomes" id="UP000287022"/>
    </source>
</evidence>
<gene>
    <name evidence="1" type="ORF">CWI80_10345</name>
</gene>